<feature type="chain" id="PRO_5047425639" description="DUF1134 domain-containing protein" evidence="2">
    <location>
        <begin position="41"/>
        <end position="220"/>
    </location>
</feature>
<dbReference type="PIRSF" id="PIRSF033924">
    <property type="entry name" value="UCP033924"/>
    <property type="match status" value="1"/>
</dbReference>
<feature type="region of interest" description="Disordered" evidence="1">
    <location>
        <begin position="34"/>
        <end position="54"/>
    </location>
</feature>
<accession>A0ABX0UUQ6</accession>
<protein>
    <recommendedName>
        <fullName evidence="5">DUF1134 domain-containing protein</fullName>
    </recommendedName>
</protein>
<proteinExistence type="predicted"/>
<comment type="caution">
    <text evidence="3">The sequence shown here is derived from an EMBL/GenBank/DDBJ whole genome shotgun (WGS) entry which is preliminary data.</text>
</comment>
<dbReference type="Pfam" id="PF06577">
    <property type="entry name" value="EipA"/>
    <property type="match status" value="1"/>
</dbReference>
<name>A0ABX0UUQ6_9HYPH</name>
<dbReference type="RefSeq" id="WP_166948366.1">
    <property type="nucleotide sequence ID" value="NZ_JAASQI010000001.1"/>
</dbReference>
<evidence type="ECO:0000256" key="2">
    <source>
        <dbReference type="SAM" id="SignalP"/>
    </source>
</evidence>
<keyword evidence="4" id="KW-1185">Reference proteome</keyword>
<dbReference type="InterPro" id="IPR006311">
    <property type="entry name" value="TAT_signal"/>
</dbReference>
<evidence type="ECO:0000256" key="1">
    <source>
        <dbReference type="SAM" id="MobiDB-lite"/>
    </source>
</evidence>
<feature type="signal peptide" evidence="2">
    <location>
        <begin position="1"/>
        <end position="40"/>
    </location>
</feature>
<dbReference type="EMBL" id="JAASQI010000001">
    <property type="protein sequence ID" value="NIJ56689.1"/>
    <property type="molecule type" value="Genomic_DNA"/>
</dbReference>
<evidence type="ECO:0000313" key="4">
    <source>
        <dbReference type="Proteomes" id="UP001429580"/>
    </source>
</evidence>
<sequence>MDSSPRDTKQPQLTRRRMLALSAGSGLAALLSAGPQGALAQQPPPPGFEPAPASGDTFNVEEIVDSGHRFFGSTSRGLALAVQNVFERWGKPNGYILGQEAAGAFFGGLRYGEGRVYTRNMGERVVFWQGPSLGFDFGGAGNRTMILIYHLPNVEIMFQRFAGIDGSAYLVAGFAVSALAGRGEGTRDVVLVPIRTGVGLKLGVNIGYLKFTPQSTWNPF</sequence>
<organism evidence="3 4">
    <name type="scientific">Pseudochelatococcus lubricantis</name>
    <dbReference type="NCBI Taxonomy" id="1538102"/>
    <lineage>
        <taxon>Bacteria</taxon>
        <taxon>Pseudomonadati</taxon>
        <taxon>Pseudomonadota</taxon>
        <taxon>Alphaproteobacteria</taxon>
        <taxon>Hyphomicrobiales</taxon>
        <taxon>Chelatococcaceae</taxon>
        <taxon>Pseudochelatococcus</taxon>
    </lineage>
</organism>
<dbReference type="PROSITE" id="PS51318">
    <property type="entry name" value="TAT"/>
    <property type="match status" value="1"/>
</dbReference>
<evidence type="ECO:0008006" key="5">
    <source>
        <dbReference type="Google" id="ProtNLM"/>
    </source>
</evidence>
<dbReference type="InterPro" id="IPR008325">
    <property type="entry name" value="EipA-like"/>
</dbReference>
<gene>
    <name evidence="3" type="ORF">FHS82_000502</name>
</gene>
<dbReference type="Proteomes" id="UP001429580">
    <property type="component" value="Unassembled WGS sequence"/>
</dbReference>
<evidence type="ECO:0000313" key="3">
    <source>
        <dbReference type="EMBL" id="NIJ56689.1"/>
    </source>
</evidence>
<reference evidence="3 4" key="1">
    <citation type="submission" date="2020-03" db="EMBL/GenBank/DDBJ databases">
        <title>Genomic Encyclopedia of Type Strains, Phase IV (KMG-IV): sequencing the most valuable type-strain genomes for metagenomic binning, comparative biology and taxonomic classification.</title>
        <authorList>
            <person name="Goeker M."/>
        </authorList>
    </citation>
    <scope>NUCLEOTIDE SEQUENCE [LARGE SCALE GENOMIC DNA]</scope>
    <source>
        <strain evidence="3 4">DSM 103870</strain>
    </source>
</reference>
<keyword evidence="2" id="KW-0732">Signal</keyword>